<dbReference type="InterPro" id="IPR050131">
    <property type="entry name" value="Peptidase_S8_subtilisin-like"/>
</dbReference>
<proteinExistence type="inferred from homology"/>
<dbReference type="EMBL" id="BMNN01000007">
    <property type="protein sequence ID" value="GGJ07780.1"/>
    <property type="molecule type" value="Genomic_DNA"/>
</dbReference>
<comment type="caution">
    <text evidence="8">The sequence shown here is derived from an EMBL/GenBank/DDBJ whole genome shotgun (WGS) entry which is preliminary data.</text>
</comment>
<evidence type="ECO:0000256" key="3">
    <source>
        <dbReference type="ARBA" id="ARBA00022801"/>
    </source>
</evidence>
<dbReference type="PANTHER" id="PTHR43806">
    <property type="entry name" value="PEPTIDASE S8"/>
    <property type="match status" value="1"/>
</dbReference>
<protein>
    <recommendedName>
        <fullName evidence="7">VWFA domain-containing protein</fullName>
    </recommendedName>
</protein>
<evidence type="ECO:0000256" key="2">
    <source>
        <dbReference type="ARBA" id="ARBA00022670"/>
    </source>
</evidence>
<dbReference type="CDD" id="cd00306">
    <property type="entry name" value="Peptidases_S8_S53"/>
    <property type="match status" value="1"/>
</dbReference>
<evidence type="ECO:0000313" key="9">
    <source>
        <dbReference type="Proteomes" id="UP000633263"/>
    </source>
</evidence>
<dbReference type="PROSITE" id="PS50234">
    <property type="entry name" value="VWFA"/>
    <property type="match status" value="1"/>
</dbReference>
<dbReference type="SUPFAM" id="SSF53300">
    <property type="entry name" value="vWA-like"/>
    <property type="match status" value="1"/>
</dbReference>
<evidence type="ECO:0000256" key="1">
    <source>
        <dbReference type="ARBA" id="ARBA00011073"/>
    </source>
</evidence>
<dbReference type="SUPFAM" id="SSF52743">
    <property type="entry name" value="Subtilisin-like"/>
    <property type="match status" value="1"/>
</dbReference>
<dbReference type="PROSITE" id="PS00138">
    <property type="entry name" value="SUBTILASE_SER"/>
    <property type="match status" value="1"/>
</dbReference>
<dbReference type="InterPro" id="IPR036852">
    <property type="entry name" value="Peptidase_S8/S53_dom_sf"/>
</dbReference>
<dbReference type="Gene3D" id="3.40.50.200">
    <property type="entry name" value="Peptidase S8/S53 domain"/>
    <property type="match status" value="1"/>
</dbReference>
<dbReference type="InterPro" id="IPR013783">
    <property type="entry name" value="Ig-like_fold"/>
</dbReference>
<dbReference type="Gene3D" id="2.60.40.10">
    <property type="entry name" value="Immunoglobulins"/>
    <property type="match status" value="1"/>
</dbReference>
<dbReference type="Proteomes" id="UP000633263">
    <property type="component" value="Unassembled WGS sequence"/>
</dbReference>
<dbReference type="InterPro" id="IPR023828">
    <property type="entry name" value="Peptidase_S8_Ser-AS"/>
</dbReference>
<feature type="region of interest" description="Disordered" evidence="6">
    <location>
        <begin position="36"/>
        <end position="71"/>
    </location>
</feature>
<sequence length="946" mass="98679">MVHNAYSGGAPGQLWRGLWLVLLAVILTGCLGGGGGGSSRDDDKGGGGGGDTSATLSTTSINPSSGPAGSTVRVRFEKQGEGVSLDDLEVVLGDEVITPAGVDEDELTFVIPSGLAGDQTLFLRAGSVESNRLRFTISDSVSIVAPDEDELLEDEGDSKVAANLVLIFIAEGADLDAVAEAAAAAEGGEVVGGIDLLRSRQLRLPTTSIEQLEEAMERLRAREHIEDALMDIHLDPEAISWSADPGLAGQRASNRVEEGAQLYAERVHPERSGAVMPFFRSMGVFEAGVHFSRPDFNGYAADGSSRSGNIGLFSPDRGRSTSSDSIHGTNVMGLIAAELGDGGAAGLLRAMGEAGAHGGVNIRVGNSGTRSIHSFLADVVLALDSGAQVVNMSAGVHRCARFGVSGCVDGPVQSDGSPVTNNLIGAAQFDSLSRAYDRLVASMARHYPNAMLVVSAGNGNTDTGERDVRLFGAHPSVQVLTVGAHDNAAAPAREGYSNYGSRVDIAASGTVRSAWNDGEARGTSFAAPLVAATVVAMRSIEPNLTPAQVRRLLRESALPIENNEVVLSEGGTVVGSDVFTQPLSAAEVGADPSRLGKGARLNVEGAIQAALDAREGRTRPITDPVTVVIGGGESVTERLAVTLPLEGAVFDRVDIMFLVDVSGSYGSSINQFKRQAVDLVNAFRASGNDVHTGIASFADTPISPWGSSGDYAFRLDQALTADSEQTIDAINGLTLRSGNDTPESQLEALYQLATGAGRSVPGTPAADLDASITGWREGSLRIVFLATDAAFHSSTNEDGGYYSEGYPGPGWTETVNALNGMGIRVYGLERGYSVPDVAEMVAQTNGQVFQLDSASSDIVAKVVEALDTAAAMLDLRLAPNGDFAGMVQSITPSVIRDVRRGETVHFDVTFNRGRSGPGEQRFVFRLDVVGAETAVIQEIPVVINLR</sequence>
<evidence type="ECO:0000313" key="8">
    <source>
        <dbReference type="EMBL" id="GGJ07780.1"/>
    </source>
</evidence>
<dbReference type="InterPro" id="IPR002035">
    <property type="entry name" value="VWF_A"/>
</dbReference>
<dbReference type="Gene3D" id="3.40.50.410">
    <property type="entry name" value="von Willebrand factor, type A domain"/>
    <property type="match status" value="1"/>
</dbReference>
<keyword evidence="3" id="KW-0378">Hydrolase</keyword>
<name>A0ABQ2CUM0_9GAMM</name>
<evidence type="ECO:0000259" key="7">
    <source>
        <dbReference type="PROSITE" id="PS50234"/>
    </source>
</evidence>
<keyword evidence="4" id="KW-0720">Serine protease</keyword>
<dbReference type="InterPro" id="IPR036465">
    <property type="entry name" value="vWFA_dom_sf"/>
</dbReference>
<feature type="domain" description="VWFA" evidence="7">
    <location>
        <begin position="654"/>
        <end position="866"/>
    </location>
</feature>
<evidence type="ECO:0000256" key="5">
    <source>
        <dbReference type="PROSITE-ProRule" id="PRU01240"/>
    </source>
</evidence>
<dbReference type="Pfam" id="PF00362">
    <property type="entry name" value="Integrin_beta"/>
    <property type="match status" value="1"/>
</dbReference>
<dbReference type="InterPro" id="IPR000209">
    <property type="entry name" value="Peptidase_S8/S53_dom"/>
</dbReference>
<reference evidence="9" key="1">
    <citation type="journal article" date="2019" name="Int. J. Syst. Evol. Microbiol.">
        <title>The Global Catalogue of Microorganisms (GCM) 10K type strain sequencing project: providing services to taxonomists for standard genome sequencing and annotation.</title>
        <authorList>
            <consortium name="The Broad Institute Genomics Platform"/>
            <consortium name="The Broad Institute Genome Sequencing Center for Infectious Disease"/>
            <person name="Wu L."/>
            <person name="Ma J."/>
        </authorList>
    </citation>
    <scope>NUCLEOTIDE SEQUENCE [LARGE SCALE GENOMIC DNA]</scope>
    <source>
        <strain evidence="9">JCM 11590</strain>
    </source>
</reference>
<evidence type="ECO:0000256" key="4">
    <source>
        <dbReference type="ARBA" id="ARBA00022825"/>
    </source>
</evidence>
<evidence type="ECO:0000256" key="6">
    <source>
        <dbReference type="SAM" id="MobiDB-lite"/>
    </source>
</evidence>
<keyword evidence="9" id="KW-1185">Reference proteome</keyword>
<keyword evidence="2" id="KW-0645">Protease</keyword>
<organism evidence="8 9">
    <name type="scientific">Halopseudomonas pertucinogena</name>
    <dbReference type="NCBI Taxonomy" id="86175"/>
    <lineage>
        <taxon>Bacteria</taxon>
        <taxon>Pseudomonadati</taxon>
        <taxon>Pseudomonadota</taxon>
        <taxon>Gammaproteobacteria</taxon>
        <taxon>Pseudomonadales</taxon>
        <taxon>Pseudomonadaceae</taxon>
        <taxon>Halopseudomonas</taxon>
    </lineage>
</organism>
<dbReference type="InterPro" id="IPR002369">
    <property type="entry name" value="Integrin_bsu_VWA"/>
</dbReference>
<comment type="similarity">
    <text evidence="1 5">Belongs to the peptidase S8 family.</text>
</comment>
<comment type="caution">
    <text evidence="5">Lacks conserved residue(s) required for the propagation of feature annotation.</text>
</comment>
<gene>
    <name evidence="8" type="ORF">GCM10009083_25890</name>
</gene>
<accession>A0ABQ2CUM0</accession>
<dbReference type="CDD" id="cd00198">
    <property type="entry name" value="vWFA"/>
    <property type="match status" value="1"/>
</dbReference>
<dbReference type="PANTHER" id="PTHR43806:SF11">
    <property type="entry name" value="CEREVISIN-RELATED"/>
    <property type="match status" value="1"/>
</dbReference>
<dbReference type="Pfam" id="PF00082">
    <property type="entry name" value="Peptidase_S8"/>
    <property type="match status" value="1"/>
</dbReference>
<dbReference type="PROSITE" id="PS51892">
    <property type="entry name" value="SUBTILASE"/>
    <property type="match status" value="1"/>
</dbReference>